<dbReference type="RefSeq" id="WP_272595441.1">
    <property type="nucleotide sequence ID" value="NZ_CAKZJA010000021.1"/>
</dbReference>
<dbReference type="AlphaFoldDB" id="A0AAW7M559"/>
<evidence type="ECO:0000313" key="1">
    <source>
        <dbReference type="EMBL" id="MDN4532154.1"/>
    </source>
</evidence>
<sequence>MSKKNNVSINFDKKDFEKNLVKVINKNTDNFAKGMNCPVCNKTVKLKFKKRIATYPKCSSKITLDQIQA</sequence>
<dbReference type="Proteomes" id="UP001171687">
    <property type="component" value="Unassembled WGS sequence"/>
</dbReference>
<accession>A0AAW7M559</accession>
<name>A0AAW7M559_9STAP</name>
<evidence type="ECO:0000313" key="2">
    <source>
        <dbReference type="Proteomes" id="UP001171687"/>
    </source>
</evidence>
<gene>
    <name evidence="1" type="ORF">QYH67_00935</name>
</gene>
<dbReference type="EMBL" id="JAUHQC010000004">
    <property type="protein sequence ID" value="MDN4532154.1"/>
    <property type="molecule type" value="Genomic_DNA"/>
</dbReference>
<organism evidence="1 2">
    <name type="scientific">Staphylococcus auricularis</name>
    <dbReference type="NCBI Taxonomy" id="29379"/>
    <lineage>
        <taxon>Bacteria</taxon>
        <taxon>Bacillati</taxon>
        <taxon>Bacillota</taxon>
        <taxon>Bacilli</taxon>
        <taxon>Bacillales</taxon>
        <taxon>Staphylococcaceae</taxon>
        <taxon>Staphylococcus</taxon>
    </lineage>
</organism>
<protein>
    <submittedName>
        <fullName evidence="1">Uncharacterized protein</fullName>
    </submittedName>
</protein>
<proteinExistence type="predicted"/>
<reference evidence="1" key="1">
    <citation type="submission" date="2023-07" db="EMBL/GenBank/DDBJ databases">
        <title>Evaluation of the beneficial properties of pineapple isolates.</title>
        <authorList>
            <person name="Adefiranye O."/>
        </authorList>
    </citation>
    <scope>NUCLEOTIDE SEQUENCE</scope>
    <source>
        <strain evidence="1">PAPLE_T1</strain>
    </source>
</reference>
<comment type="caution">
    <text evidence="1">The sequence shown here is derived from an EMBL/GenBank/DDBJ whole genome shotgun (WGS) entry which is preliminary data.</text>
</comment>